<dbReference type="GO" id="GO:0030655">
    <property type="term" value="P:beta-lactam antibiotic catabolic process"/>
    <property type="evidence" value="ECO:0007669"/>
    <property type="project" value="InterPro"/>
</dbReference>
<comment type="catalytic activity">
    <reaction evidence="1">
        <text>a beta-lactam + H2O = a substituted beta-amino acid</text>
        <dbReference type="Rhea" id="RHEA:20401"/>
        <dbReference type="ChEBI" id="CHEBI:15377"/>
        <dbReference type="ChEBI" id="CHEBI:35627"/>
        <dbReference type="ChEBI" id="CHEBI:140347"/>
        <dbReference type="EC" id="3.5.2.6"/>
    </reaction>
</comment>
<protein>
    <recommendedName>
        <fullName evidence="3">beta-lactamase</fullName>
        <ecNumber evidence="3">3.5.2.6</ecNumber>
    </recommendedName>
</protein>
<feature type="domain" description="Beta-lactamase class A catalytic" evidence="5">
    <location>
        <begin position="51"/>
        <end position="265"/>
    </location>
</feature>
<dbReference type="Gene3D" id="3.40.710.10">
    <property type="entry name" value="DD-peptidase/beta-lactamase superfamily"/>
    <property type="match status" value="1"/>
</dbReference>
<dbReference type="GO" id="GO:0046677">
    <property type="term" value="P:response to antibiotic"/>
    <property type="evidence" value="ECO:0007669"/>
    <property type="project" value="InterPro"/>
</dbReference>
<evidence type="ECO:0000256" key="2">
    <source>
        <dbReference type="ARBA" id="ARBA00009009"/>
    </source>
</evidence>
<dbReference type="SUPFAM" id="SSF56601">
    <property type="entry name" value="beta-lactamase/transpeptidase-like"/>
    <property type="match status" value="1"/>
</dbReference>
<dbReference type="Pfam" id="PF13354">
    <property type="entry name" value="Beta-lactamase2"/>
    <property type="match status" value="1"/>
</dbReference>
<dbReference type="InterPro" id="IPR045155">
    <property type="entry name" value="Beta-lactam_cat"/>
</dbReference>
<dbReference type="PANTHER" id="PTHR35333:SF3">
    <property type="entry name" value="BETA-LACTAMASE-TYPE TRANSPEPTIDASE FOLD CONTAINING PROTEIN"/>
    <property type="match status" value="1"/>
</dbReference>
<comment type="similarity">
    <text evidence="2">Belongs to the class-A beta-lactamase family.</text>
</comment>
<keyword evidence="7" id="KW-1185">Reference proteome</keyword>
<gene>
    <name evidence="6" type="primary">bla</name>
    <name evidence="6" type="ORF">ICN82_08075</name>
</gene>
<evidence type="ECO:0000313" key="7">
    <source>
        <dbReference type="Proteomes" id="UP000609121"/>
    </source>
</evidence>
<feature type="chain" id="PRO_5035293621" description="beta-lactamase" evidence="4">
    <location>
        <begin position="28"/>
        <end position="293"/>
    </location>
</feature>
<dbReference type="PRINTS" id="PR00118">
    <property type="entry name" value="BLACTAMASEA"/>
</dbReference>
<evidence type="ECO:0000256" key="3">
    <source>
        <dbReference type="ARBA" id="ARBA00012865"/>
    </source>
</evidence>
<dbReference type="InterPro" id="IPR000871">
    <property type="entry name" value="Beta-lactam_class-A"/>
</dbReference>
<evidence type="ECO:0000313" key="6">
    <source>
        <dbReference type="EMBL" id="MBE3638153.1"/>
    </source>
</evidence>
<feature type="signal peptide" evidence="4">
    <location>
        <begin position="1"/>
        <end position="27"/>
    </location>
</feature>
<dbReference type="EC" id="3.5.2.6" evidence="3"/>
<dbReference type="AlphaFoldDB" id="A0A8J6YYM4"/>
<accession>A0A8J6YYM4</accession>
<reference evidence="6" key="1">
    <citation type="submission" date="2020-09" db="EMBL/GenBank/DDBJ databases">
        <title>A novel bacterium of genus Mangrovicoccus, isolated from South China Sea.</title>
        <authorList>
            <person name="Huang H."/>
            <person name="Mo K."/>
            <person name="Hu Y."/>
        </authorList>
    </citation>
    <scope>NUCLEOTIDE SEQUENCE</scope>
    <source>
        <strain evidence="6">HB182678</strain>
    </source>
</reference>
<dbReference type="EMBL" id="JACVXA010000018">
    <property type="protein sequence ID" value="MBE3638153.1"/>
    <property type="molecule type" value="Genomic_DNA"/>
</dbReference>
<proteinExistence type="inferred from homology"/>
<dbReference type="RefSeq" id="WP_193181544.1">
    <property type="nucleotide sequence ID" value="NZ_JACVXA010000018.1"/>
</dbReference>
<evidence type="ECO:0000256" key="1">
    <source>
        <dbReference type="ARBA" id="ARBA00001526"/>
    </source>
</evidence>
<keyword evidence="4" id="KW-0732">Signal</keyword>
<sequence length="293" mass="31287">MRFTASLLPRLAAGLSLGLFLASGSSAQTPIETLAGTVEQIETRLRARIGVSLVDTASQMSWLHREDERFLMNSAVKVPICGAVLARMDAGALSLTDTLPVREDDILSYAPVTEQQVGAEMTLGDLCLAAVDMSDNTAANMLLDHIGGPQAVTAFFREIGDETSRLDRREPELNTFVPGDPRDTTTPAAMTETLRRLLLGDALSPGARAQLEDWMSIGGVTGNLLRADAPDGWLVLDKSGSGSHTRNIIAVVIPEGGAPWIATIFISDVDADFETRNAALRQIGSAVMSVIRN</sequence>
<dbReference type="PANTHER" id="PTHR35333">
    <property type="entry name" value="BETA-LACTAMASE"/>
    <property type="match status" value="1"/>
</dbReference>
<name>A0A8J6YYM4_9RHOB</name>
<organism evidence="6 7">
    <name type="scientific">Mangrovicoccus algicola</name>
    <dbReference type="NCBI Taxonomy" id="2771008"/>
    <lineage>
        <taxon>Bacteria</taxon>
        <taxon>Pseudomonadati</taxon>
        <taxon>Pseudomonadota</taxon>
        <taxon>Alphaproteobacteria</taxon>
        <taxon>Rhodobacterales</taxon>
        <taxon>Paracoccaceae</taxon>
        <taxon>Mangrovicoccus</taxon>
    </lineage>
</organism>
<dbReference type="Proteomes" id="UP000609121">
    <property type="component" value="Unassembled WGS sequence"/>
</dbReference>
<dbReference type="NCBIfam" id="NF033103">
    <property type="entry name" value="bla_class_A"/>
    <property type="match status" value="1"/>
</dbReference>
<comment type="caution">
    <text evidence="6">The sequence shown here is derived from an EMBL/GenBank/DDBJ whole genome shotgun (WGS) entry which is preliminary data.</text>
</comment>
<dbReference type="GO" id="GO:0008800">
    <property type="term" value="F:beta-lactamase activity"/>
    <property type="evidence" value="ECO:0007669"/>
    <property type="project" value="UniProtKB-EC"/>
</dbReference>
<evidence type="ECO:0000259" key="5">
    <source>
        <dbReference type="Pfam" id="PF13354"/>
    </source>
</evidence>
<evidence type="ECO:0000256" key="4">
    <source>
        <dbReference type="SAM" id="SignalP"/>
    </source>
</evidence>
<dbReference type="InterPro" id="IPR012338">
    <property type="entry name" value="Beta-lactam/transpept-like"/>
</dbReference>